<dbReference type="OrthoDB" id="166978at2"/>
<gene>
    <name evidence="2" type="ORF">SAMN04515671_0080</name>
</gene>
<keyword evidence="1" id="KW-0812">Transmembrane</keyword>
<reference evidence="2 3" key="1">
    <citation type="submission" date="2016-10" db="EMBL/GenBank/DDBJ databases">
        <authorList>
            <person name="de Groot N.N."/>
        </authorList>
    </citation>
    <scope>NUCLEOTIDE SEQUENCE [LARGE SCALE GENOMIC DNA]</scope>
    <source>
        <strain evidence="3">P4-7,KCTC 19426,CECT 7604</strain>
    </source>
</reference>
<name>A0A1H0HIC7_9ACTN</name>
<proteinExistence type="predicted"/>
<protein>
    <submittedName>
        <fullName evidence="2">Uncharacterized protein</fullName>
    </submittedName>
</protein>
<evidence type="ECO:0000256" key="1">
    <source>
        <dbReference type="SAM" id="Phobius"/>
    </source>
</evidence>
<dbReference type="AlphaFoldDB" id="A0A1H0HIC7"/>
<accession>A0A1H0HIC7</accession>
<keyword evidence="3" id="KW-1185">Reference proteome</keyword>
<organism evidence="2 3">
    <name type="scientific">Nakamurella panacisegetis</name>
    <dbReference type="NCBI Taxonomy" id="1090615"/>
    <lineage>
        <taxon>Bacteria</taxon>
        <taxon>Bacillati</taxon>
        <taxon>Actinomycetota</taxon>
        <taxon>Actinomycetes</taxon>
        <taxon>Nakamurellales</taxon>
        <taxon>Nakamurellaceae</taxon>
        <taxon>Nakamurella</taxon>
    </lineage>
</organism>
<keyword evidence="1" id="KW-1133">Transmembrane helix</keyword>
<dbReference type="Proteomes" id="UP000198741">
    <property type="component" value="Chromosome I"/>
</dbReference>
<feature type="transmembrane region" description="Helical" evidence="1">
    <location>
        <begin position="18"/>
        <end position="37"/>
    </location>
</feature>
<dbReference type="RefSeq" id="WP_157695082.1">
    <property type="nucleotide sequence ID" value="NZ_LT629710.1"/>
</dbReference>
<dbReference type="EMBL" id="LT629710">
    <property type="protein sequence ID" value="SDO18784.1"/>
    <property type="molecule type" value="Genomic_DNA"/>
</dbReference>
<evidence type="ECO:0000313" key="3">
    <source>
        <dbReference type="Proteomes" id="UP000198741"/>
    </source>
</evidence>
<sequence>MTDADVSSKGRRVSRRNLTLTAVVAGLSVAVVVLVGVNGSNVSNAHAWQALAGKPPATVTATVRTTVAGKSTVTVTATSFYYTQVEPTPAQALAAASGFPDGAYLIGSEMPPGNYTASGGSGNCVWVVFDSAHNGTSSGFGRVASVPADGYDFESTGCGTWTPAG</sequence>
<keyword evidence="1" id="KW-0472">Membrane</keyword>
<evidence type="ECO:0000313" key="2">
    <source>
        <dbReference type="EMBL" id="SDO18784.1"/>
    </source>
</evidence>